<comment type="caution">
    <text evidence="7">The sequence shown here is derived from an EMBL/GenBank/DDBJ whole genome shotgun (WGS) entry which is preliminary data.</text>
</comment>
<evidence type="ECO:0000313" key="7">
    <source>
        <dbReference type="EMBL" id="GEZ81868.1"/>
    </source>
</evidence>
<reference evidence="7" key="1">
    <citation type="journal article" date="2019" name="Sci. Rep.">
        <title>Draft genome of Tanacetum cinerariifolium, the natural source of mosquito coil.</title>
        <authorList>
            <person name="Yamashiro T."/>
            <person name="Shiraishi A."/>
            <person name="Satake H."/>
            <person name="Nakayama K."/>
        </authorList>
    </citation>
    <scope>NUCLEOTIDE SEQUENCE</scope>
</reference>
<accession>A0A699IRK9</accession>
<feature type="domain" description="Retroviral polymerase SH3-like" evidence="6">
    <location>
        <begin position="339"/>
        <end position="389"/>
    </location>
</feature>
<feature type="domain" description="GAG-pre-integrase" evidence="5">
    <location>
        <begin position="139"/>
        <end position="211"/>
    </location>
</feature>
<dbReference type="AlphaFoldDB" id="A0A699IRK9"/>
<dbReference type="GO" id="GO:0046872">
    <property type="term" value="F:metal ion binding"/>
    <property type="evidence" value="ECO:0007669"/>
    <property type="project" value="UniProtKB-KW"/>
</dbReference>
<evidence type="ECO:0000256" key="2">
    <source>
        <dbReference type="ARBA" id="ARBA00022801"/>
    </source>
</evidence>
<evidence type="ECO:0000256" key="3">
    <source>
        <dbReference type="SAM" id="MobiDB-lite"/>
    </source>
</evidence>
<name>A0A699IRK9_TANCI</name>
<dbReference type="GO" id="GO:0016787">
    <property type="term" value="F:hydrolase activity"/>
    <property type="evidence" value="ECO:0007669"/>
    <property type="project" value="UniProtKB-KW"/>
</dbReference>
<dbReference type="SUPFAM" id="SSF53098">
    <property type="entry name" value="Ribonuclease H-like"/>
    <property type="match status" value="1"/>
</dbReference>
<sequence length="846" mass="95629">MVNKIVGIRMGPVHSRNKVNHQNQFVPQVVLLRNGKVNIPPARPQPVPISKPKVFAPVPTGRQNRPFPFPNDRGYSPSVISGGQLLLSPQQVVLGNYIEKENPFPDAEEEGVFDSGCSKNFKLPDESMVVLRVPRKHNLYTNNLNNLCLRGNLACLVANALIDESVKLHRRMGHVNYKNMNRLVKGNLVRGLPLKLFKNHHTCVACCKGKQHKTSYKAINAVSSISEPLQFLHMDLFGPTSIRSIDHKYYCLVITDDYSRFCWVFFLEHKDESYPILKDFINLVENQLNKKVKPMRCDNVRTACYVLNRVLVTSPHNKTPYVLLTGNIPFVSHFKPFGCYVTILNTSDHLGKFDGKADEGYIVGYSASNKAYRVYNMPNKRVEEAMNLRYLKEKPNVGLGTQEATTNPAGTQDADSDSDCDEQVIIVPSYLSHSIQGTEPKDTSGDEVDDSPLTSADEIFQKELARLKGQEQRATSDAERLGLGFVNDAEELQKRASAKIVSPVQLTYFFDDEPTTRFPSPSDLRNHDPSHGIFSSSSYDDEFGAALNNIASTVDVSPVATKRINTIHPQSLIIGDHTSAVQTRSTVKKTTTAQALKDPSWVDAMQEEMQQFKFQNVWVLVDFPEGKYVIGTKWILKNKRDARGIVVQNKAILVAQGHRQEEGIDYDEVFALVARIEAIRLFLAFASYMGFMVYQMDVKSVFLYRRINEEAWCDEFDALMKGEFQISAMRELTFFLDLQVQQRPDGMFISQDKYVQEILNKFDLGSVRTATTPYEAPKPKSKHESDSPVNVHLYRSMIVKKIFKYLKGQPKLGLWYPRELPFVLEAYSDSDYVGANKDRKSTTGGC</sequence>
<evidence type="ECO:0000259" key="4">
    <source>
        <dbReference type="Pfam" id="PF07727"/>
    </source>
</evidence>
<dbReference type="Gene3D" id="3.30.420.10">
    <property type="entry name" value="Ribonuclease H-like superfamily/Ribonuclease H"/>
    <property type="match status" value="1"/>
</dbReference>
<dbReference type="InterPro" id="IPR012337">
    <property type="entry name" value="RNaseH-like_sf"/>
</dbReference>
<proteinExistence type="predicted"/>
<dbReference type="InterPro" id="IPR057670">
    <property type="entry name" value="SH3_retrovirus"/>
</dbReference>
<feature type="region of interest" description="Disordered" evidence="3">
    <location>
        <begin position="42"/>
        <end position="70"/>
    </location>
</feature>
<gene>
    <name evidence="7" type="ORF">Tci_553841</name>
</gene>
<keyword evidence="1" id="KW-0479">Metal-binding</keyword>
<keyword evidence="2" id="KW-0378">Hydrolase</keyword>
<dbReference type="PANTHER" id="PTHR42648:SF21">
    <property type="entry name" value="CYSTEINE-RICH RLK (RECEPTOR-LIKE PROTEIN KINASE) 8"/>
    <property type="match status" value="1"/>
</dbReference>
<dbReference type="GO" id="GO:0003676">
    <property type="term" value="F:nucleic acid binding"/>
    <property type="evidence" value="ECO:0007669"/>
    <property type="project" value="InterPro"/>
</dbReference>
<organism evidence="7">
    <name type="scientific">Tanacetum cinerariifolium</name>
    <name type="common">Dalmatian daisy</name>
    <name type="synonym">Chrysanthemum cinerariifolium</name>
    <dbReference type="NCBI Taxonomy" id="118510"/>
    <lineage>
        <taxon>Eukaryota</taxon>
        <taxon>Viridiplantae</taxon>
        <taxon>Streptophyta</taxon>
        <taxon>Embryophyta</taxon>
        <taxon>Tracheophyta</taxon>
        <taxon>Spermatophyta</taxon>
        <taxon>Magnoliopsida</taxon>
        <taxon>eudicotyledons</taxon>
        <taxon>Gunneridae</taxon>
        <taxon>Pentapetalae</taxon>
        <taxon>asterids</taxon>
        <taxon>campanulids</taxon>
        <taxon>Asterales</taxon>
        <taxon>Asteraceae</taxon>
        <taxon>Asteroideae</taxon>
        <taxon>Anthemideae</taxon>
        <taxon>Anthemidinae</taxon>
        <taxon>Tanacetum</taxon>
    </lineage>
</organism>
<dbReference type="Pfam" id="PF07727">
    <property type="entry name" value="RVT_2"/>
    <property type="match status" value="1"/>
</dbReference>
<dbReference type="Pfam" id="PF25597">
    <property type="entry name" value="SH3_retrovirus"/>
    <property type="match status" value="1"/>
</dbReference>
<dbReference type="InterPro" id="IPR013103">
    <property type="entry name" value="RVT_2"/>
</dbReference>
<dbReference type="Pfam" id="PF13976">
    <property type="entry name" value="gag_pre-integrs"/>
    <property type="match status" value="1"/>
</dbReference>
<evidence type="ECO:0000256" key="1">
    <source>
        <dbReference type="ARBA" id="ARBA00022723"/>
    </source>
</evidence>
<dbReference type="InterPro" id="IPR025724">
    <property type="entry name" value="GAG-pre-integrase_dom"/>
</dbReference>
<protein>
    <submittedName>
        <fullName evidence="7">Uncharacterized protein</fullName>
    </submittedName>
</protein>
<dbReference type="EMBL" id="BKCJ010327811">
    <property type="protein sequence ID" value="GEZ81868.1"/>
    <property type="molecule type" value="Genomic_DNA"/>
</dbReference>
<evidence type="ECO:0000259" key="6">
    <source>
        <dbReference type="Pfam" id="PF25597"/>
    </source>
</evidence>
<dbReference type="InterPro" id="IPR036397">
    <property type="entry name" value="RNaseH_sf"/>
</dbReference>
<dbReference type="InterPro" id="IPR039537">
    <property type="entry name" value="Retrotran_Ty1/copia-like"/>
</dbReference>
<dbReference type="PANTHER" id="PTHR42648">
    <property type="entry name" value="TRANSPOSASE, PUTATIVE-RELATED"/>
    <property type="match status" value="1"/>
</dbReference>
<feature type="domain" description="Reverse transcriptase Ty1/copia-type" evidence="4">
    <location>
        <begin position="616"/>
        <end position="712"/>
    </location>
</feature>
<evidence type="ECO:0000259" key="5">
    <source>
        <dbReference type="Pfam" id="PF13976"/>
    </source>
</evidence>
<feature type="region of interest" description="Disordered" evidence="3">
    <location>
        <begin position="399"/>
        <end position="418"/>
    </location>
</feature>